<dbReference type="PANTHER" id="PTHR10036">
    <property type="entry name" value="CD59 GLYCOPROTEIN"/>
    <property type="match status" value="1"/>
</dbReference>
<proteinExistence type="predicted"/>
<reference evidence="5" key="2">
    <citation type="submission" date="2025-09" db="UniProtKB">
        <authorList>
            <consortium name="Ensembl"/>
        </authorList>
    </citation>
    <scope>IDENTIFICATION</scope>
</reference>
<evidence type="ECO:0000256" key="2">
    <source>
        <dbReference type="ARBA" id="ARBA00023157"/>
    </source>
</evidence>
<dbReference type="PANTHER" id="PTHR10036:SF14">
    <property type="entry name" value="LYMPHOCYTE ANTIGEN 6D-LIKE ISOFORM X1"/>
    <property type="match status" value="1"/>
</dbReference>
<evidence type="ECO:0000256" key="1">
    <source>
        <dbReference type="ARBA" id="ARBA00022729"/>
    </source>
</evidence>
<dbReference type="CDD" id="cd23553">
    <property type="entry name" value="TFP_LU_ECD_Ly6PGE"/>
    <property type="match status" value="1"/>
</dbReference>
<feature type="chain" id="PRO_5018762371" evidence="3">
    <location>
        <begin position="20"/>
        <end position="127"/>
    </location>
</feature>
<dbReference type="OMA" id="NEDDCNR"/>
<keyword evidence="2" id="KW-1015">Disulfide bond</keyword>
<dbReference type="Proteomes" id="UP000264820">
    <property type="component" value="Unplaced"/>
</dbReference>
<protein>
    <submittedName>
        <fullName evidence="5">Si:ch211-113d22.2</fullName>
    </submittedName>
</protein>
<evidence type="ECO:0000259" key="4">
    <source>
        <dbReference type="Pfam" id="PF00087"/>
    </source>
</evidence>
<organism evidence="5 6">
    <name type="scientific">Hippocampus comes</name>
    <name type="common">Tiger tail seahorse</name>
    <dbReference type="NCBI Taxonomy" id="109280"/>
    <lineage>
        <taxon>Eukaryota</taxon>
        <taxon>Metazoa</taxon>
        <taxon>Chordata</taxon>
        <taxon>Craniata</taxon>
        <taxon>Vertebrata</taxon>
        <taxon>Euteleostomi</taxon>
        <taxon>Actinopterygii</taxon>
        <taxon>Neopterygii</taxon>
        <taxon>Teleostei</taxon>
        <taxon>Neoteleostei</taxon>
        <taxon>Acanthomorphata</taxon>
        <taxon>Syngnathiaria</taxon>
        <taxon>Syngnathiformes</taxon>
        <taxon>Syngnathoidei</taxon>
        <taxon>Syngnathidae</taxon>
        <taxon>Hippocampus</taxon>
    </lineage>
</organism>
<dbReference type="GeneTree" id="ENSGT00390000010398"/>
<feature type="domain" description="Snake toxin/toxin-like" evidence="4">
    <location>
        <begin position="20"/>
        <end position="88"/>
    </location>
</feature>
<dbReference type="SUPFAM" id="SSF57302">
    <property type="entry name" value="Snake toxin-like"/>
    <property type="match status" value="1"/>
</dbReference>
<name>A0A3Q2Y742_HIPCM</name>
<dbReference type="Gene3D" id="2.10.60.10">
    <property type="entry name" value="CD59"/>
    <property type="match status" value="1"/>
</dbReference>
<reference evidence="5" key="1">
    <citation type="submission" date="2025-08" db="UniProtKB">
        <authorList>
            <consortium name="Ensembl"/>
        </authorList>
    </citation>
    <scope>IDENTIFICATION</scope>
</reference>
<evidence type="ECO:0000313" key="6">
    <source>
        <dbReference type="Proteomes" id="UP000264820"/>
    </source>
</evidence>
<dbReference type="InterPro" id="IPR045860">
    <property type="entry name" value="Snake_toxin-like_sf"/>
</dbReference>
<dbReference type="Ensembl" id="ENSHCOT00000027100.1">
    <property type="protein sequence ID" value="ENSHCOP00000012858.1"/>
    <property type="gene ID" value="ENSHCOG00000015929.1"/>
</dbReference>
<keyword evidence="1 3" id="KW-0732">Signal</keyword>
<keyword evidence="6" id="KW-1185">Reference proteome</keyword>
<evidence type="ECO:0000313" key="5">
    <source>
        <dbReference type="Ensembl" id="ENSHCOP00000012858.1"/>
    </source>
</evidence>
<dbReference type="Pfam" id="PF00087">
    <property type="entry name" value="Toxin_TOLIP"/>
    <property type="match status" value="1"/>
</dbReference>
<dbReference type="InterPro" id="IPR035076">
    <property type="entry name" value="Toxin/TOLIP"/>
</dbReference>
<accession>A0A3Q2Y742</accession>
<evidence type="ECO:0000256" key="3">
    <source>
        <dbReference type="SAM" id="SignalP"/>
    </source>
</evidence>
<sequence length="127" mass="13271">MKAPFVLLLVLSLAGHSGALKCHTCAASSEDDCNKQGSASCPQYADACATITGPHTVLKSCTYKAFCDKAHGSNSGAKMECCYGDNCNGPHRSHSQGDQHRSGTAALSSNPVLLLSAVLLRISFSHM</sequence>
<feature type="signal peptide" evidence="3">
    <location>
        <begin position="1"/>
        <end position="19"/>
    </location>
</feature>
<dbReference type="AlphaFoldDB" id="A0A3Q2Y742"/>